<gene>
    <name evidence="3" type="ORF">GCM10009691_06920</name>
</gene>
<dbReference type="Proteomes" id="UP001501791">
    <property type="component" value="Unassembled WGS sequence"/>
</dbReference>
<dbReference type="InterPro" id="IPR052974">
    <property type="entry name" value="GH79_Enzymes"/>
</dbReference>
<dbReference type="SUPFAM" id="SSF51445">
    <property type="entry name" value="(Trans)glycosidases"/>
    <property type="match status" value="1"/>
</dbReference>
<name>A0ABN2B5B0_9MICO</name>
<proteinExistence type="predicted"/>
<reference evidence="3 4" key="1">
    <citation type="journal article" date="2019" name="Int. J. Syst. Evol. Microbiol.">
        <title>The Global Catalogue of Microorganisms (GCM) 10K type strain sequencing project: providing services to taxonomists for standard genome sequencing and annotation.</title>
        <authorList>
            <consortium name="The Broad Institute Genomics Platform"/>
            <consortium name="The Broad Institute Genome Sequencing Center for Infectious Disease"/>
            <person name="Wu L."/>
            <person name="Ma J."/>
        </authorList>
    </citation>
    <scope>NUCLEOTIDE SEQUENCE [LARGE SCALE GENOMIC DNA]</scope>
    <source>
        <strain evidence="3 4">JCM 13319</strain>
    </source>
</reference>
<evidence type="ECO:0000313" key="4">
    <source>
        <dbReference type="Proteomes" id="UP001501791"/>
    </source>
</evidence>
<dbReference type="Gene3D" id="3.20.20.80">
    <property type="entry name" value="Glycosidases"/>
    <property type="match status" value="1"/>
</dbReference>
<dbReference type="InterPro" id="IPR017853">
    <property type="entry name" value="GH"/>
</dbReference>
<comment type="caution">
    <text evidence="3">The sequence shown here is derived from an EMBL/GenBank/DDBJ whole genome shotgun (WGS) entry which is preliminary data.</text>
</comment>
<evidence type="ECO:0000313" key="3">
    <source>
        <dbReference type="EMBL" id="GAA1533996.1"/>
    </source>
</evidence>
<dbReference type="EMBL" id="BAAALY010000003">
    <property type="protein sequence ID" value="GAA1533996.1"/>
    <property type="molecule type" value="Genomic_DNA"/>
</dbReference>
<dbReference type="PANTHER" id="PTHR36183:SF2">
    <property type="entry name" value="BETA-GLUCURONIDASE C-TERMINAL DOMAIN-CONTAINING PROTEIN"/>
    <property type="match status" value="1"/>
</dbReference>
<sequence length="524" mass="55011">MVIKKAIASSSATLVLLLSACTLGSTADKNATSAEPSPTPTVFEQAFSSDTRGEAAALTLSDEKTTKSFRADNIGISFESTALADARLDPSSSNLDDLLNSLGSPELRFGGNELDRRVFWTSSGESTNKPEQVAVTPEDLKRLKKLVDVTGSTVTMGIPLGKYEPKRGADMAAHTVDILGDSLVGLAIGNEPNGYKVKDVPNGAVRGEDWNKEKYVQQLEGYAKAIHEKRPDAPIIGPDVYDGAWMDAFAHSDVKKKTAISQHWYQLSACESDEVPGRGPEAQNLVDPLAKKSAKKNLGIGKDHADDAGLPLWLEETGPTSCPGTNDTSLTNASALWAADYTLYAARLGVERMAMHSMLGACEGGAPMSLVCDPADHGTQSDTFQGRPHLAAMRLLVPSTGGTFTKTAVEGGGNMSAYTVVKNDGETLVTTVINANDAAKSGGNPVSLQMPKGFAVAKATQIHGPSNEAKNATSVIPAHRLPDDIPYSGATKTASGSASADSGDSELNIDLAASSVTVFIMARK</sequence>
<feature type="compositionally biased region" description="Low complexity" evidence="1">
    <location>
        <begin position="488"/>
        <end position="502"/>
    </location>
</feature>
<dbReference type="InterPro" id="IPR013780">
    <property type="entry name" value="Glyco_hydro_b"/>
</dbReference>
<evidence type="ECO:0000256" key="2">
    <source>
        <dbReference type="SAM" id="SignalP"/>
    </source>
</evidence>
<evidence type="ECO:0000256" key="1">
    <source>
        <dbReference type="SAM" id="MobiDB-lite"/>
    </source>
</evidence>
<dbReference type="PROSITE" id="PS51257">
    <property type="entry name" value="PROKAR_LIPOPROTEIN"/>
    <property type="match status" value="1"/>
</dbReference>
<feature type="region of interest" description="Disordered" evidence="1">
    <location>
        <begin position="483"/>
        <end position="504"/>
    </location>
</feature>
<dbReference type="RefSeq" id="WP_346035315.1">
    <property type="nucleotide sequence ID" value="NZ_BAAALY010000003.1"/>
</dbReference>
<keyword evidence="2" id="KW-0732">Signal</keyword>
<protein>
    <submittedName>
        <fullName evidence="3">Uncharacterized protein</fullName>
    </submittedName>
</protein>
<feature type="signal peptide" evidence="2">
    <location>
        <begin position="1"/>
        <end position="27"/>
    </location>
</feature>
<feature type="chain" id="PRO_5046570021" evidence="2">
    <location>
        <begin position="28"/>
        <end position="524"/>
    </location>
</feature>
<accession>A0ABN2B5B0</accession>
<dbReference type="PANTHER" id="PTHR36183">
    <property type="entry name" value="BETA-GLUCURONIDASE"/>
    <property type="match status" value="1"/>
</dbReference>
<keyword evidence="4" id="KW-1185">Reference proteome</keyword>
<dbReference type="Gene3D" id="2.60.40.1180">
    <property type="entry name" value="Golgi alpha-mannosidase II"/>
    <property type="match status" value="1"/>
</dbReference>
<organism evidence="3 4">
    <name type="scientific">Brevibacterium picturae</name>
    <dbReference type="NCBI Taxonomy" id="260553"/>
    <lineage>
        <taxon>Bacteria</taxon>
        <taxon>Bacillati</taxon>
        <taxon>Actinomycetota</taxon>
        <taxon>Actinomycetes</taxon>
        <taxon>Micrococcales</taxon>
        <taxon>Brevibacteriaceae</taxon>
        <taxon>Brevibacterium</taxon>
    </lineage>
</organism>